<proteinExistence type="predicted"/>
<dbReference type="Gene3D" id="3.40.50.300">
    <property type="entry name" value="P-loop containing nucleotide triphosphate hydrolases"/>
    <property type="match status" value="1"/>
</dbReference>
<dbReference type="AlphaFoldDB" id="A0A3B0U501"/>
<dbReference type="InterPro" id="IPR050334">
    <property type="entry name" value="Molybdenum_import_ModC"/>
</dbReference>
<feature type="domain" description="ABC transporter" evidence="1">
    <location>
        <begin position="25"/>
        <end position="63"/>
    </location>
</feature>
<dbReference type="InterPro" id="IPR003439">
    <property type="entry name" value="ABC_transporter-like_ATP-bd"/>
</dbReference>
<reference evidence="2" key="1">
    <citation type="submission" date="2018-06" db="EMBL/GenBank/DDBJ databases">
        <authorList>
            <person name="Zhirakovskaya E."/>
        </authorList>
    </citation>
    <scope>NUCLEOTIDE SEQUENCE</scope>
</reference>
<gene>
    <name evidence="2" type="ORF">MNBD_ALPHA11-139</name>
</gene>
<protein>
    <recommendedName>
        <fullName evidence="1">ABC transporter domain-containing protein</fullName>
    </recommendedName>
</protein>
<name>A0A3B0U501_9ZZZZ</name>
<dbReference type="EMBL" id="UOEQ01000467">
    <property type="protein sequence ID" value="VAW23463.1"/>
    <property type="molecule type" value="Genomic_DNA"/>
</dbReference>
<organism evidence="2">
    <name type="scientific">hydrothermal vent metagenome</name>
    <dbReference type="NCBI Taxonomy" id="652676"/>
    <lineage>
        <taxon>unclassified sequences</taxon>
        <taxon>metagenomes</taxon>
        <taxon>ecological metagenomes</taxon>
    </lineage>
</organism>
<accession>A0A3B0U501</accession>
<dbReference type="GO" id="GO:0016887">
    <property type="term" value="F:ATP hydrolysis activity"/>
    <property type="evidence" value="ECO:0007669"/>
    <property type="project" value="InterPro"/>
</dbReference>
<dbReference type="Pfam" id="PF00005">
    <property type="entry name" value="ABC_tran"/>
    <property type="match status" value="1"/>
</dbReference>
<dbReference type="GO" id="GO:0005524">
    <property type="term" value="F:ATP binding"/>
    <property type="evidence" value="ECO:0007669"/>
    <property type="project" value="InterPro"/>
</dbReference>
<dbReference type="InterPro" id="IPR027417">
    <property type="entry name" value="P-loop_NTPase"/>
</dbReference>
<evidence type="ECO:0000313" key="2">
    <source>
        <dbReference type="EMBL" id="VAW23463.1"/>
    </source>
</evidence>
<dbReference type="PANTHER" id="PTHR43514">
    <property type="entry name" value="ABC TRANSPORTER I FAMILY MEMBER 10"/>
    <property type="match status" value="1"/>
</dbReference>
<dbReference type="PANTHER" id="PTHR43514:SF4">
    <property type="entry name" value="ABC TRANSPORTER I FAMILY MEMBER 10"/>
    <property type="match status" value="1"/>
</dbReference>
<evidence type="ECO:0000259" key="1">
    <source>
        <dbReference type="Pfam" id="PF00005"/>
    </source>
</evidence>
<dbReference type="SUPFAM" id="SSF52540">
    <property type="entry name" value="P-loop containing nucleoside triphosphate hydrolases"/>
    <property type="match status" value="1"/>
</dbReference>
<feature type="non-terminal residue" evidence="2">
    <location>
        <position position="75"/>
    </location>
</feature>
<sequence length="75" mass="8173">MLEVKIKSKRGDFAIEADFDALNGVTALIGPSGAGKSSFLRLIAGLDRPTSGVLKFGQTVWFDKKNKINIPTHKR</sequence>